<name>A0A8C9YW52_SANLU</name>
<dbReference type="SMART" id="SM00368">
    <property type="entry name" value="LRR_RI"/>
    <property type="match status" value="3"/>
</dbReference>
<keyword evidence="2" id="KW-0677">Repeat</keyword>
<evidence type="ECO:0000313" key="4">
    <source>
        <dbReference type="Proteomes" id="UP000694568"/>
    </source>
</evidence>
<reference evidence="3" key="1">
    <citation type="submission" date="2025-08" db="UniProtKB">
        <authorList>
            <consortium name="Ensembl"/>
        </authorList>
    </citation>
    <scope>IDENTIFICATION</scope>
</reference>
<evidence type="ECO:0000313" key="3">
    <source>
        <dbReference type="Ensembl" id="ENSSLUP00000032045.1"/>
    </source>
</evidence>
<accession>A0A8C9YW52</accession>
<keyword evidence="1" id="KW-0433">Leucine-rich repeat</keyword>
<dbReference type="Gene3D" id="3.80.10.10">
    <property type="entry name" value="Ribonuclease Inhibitor"/>
    <property type="match status" value="1"/>
</dbReference>
<dbReference type="InterPro" id="IPR032675">
    <property type="entry name" value="LRR_dom_sf"/>
</dbReference>
<sequence length="96" mass="10687">LSMDPNIQLDLGYNSISDDGVRKLVEGLSDQNCRLKTIRLQGCGVTWLACEYLSPALRQSLKLQELDLSMNEIGDDGLRHLANGLRSPKCQLETLK</sequence>
<dbReference type="InterPro" id="IPR051261">
    <property type="entry name" value="NLR"/>
</dbReference>
<proteinExistence type="predicted"/>
<reference evidence="3" key="2">
    <citation type="submission" date="2025-09" db="UniProtKB">
        <authorList>
            <consortium name="Ensembl"/>
        </authorList>
    </citation>
    <scope>IDENTIFICATION</scope>
</reference>
<dbReference type="AlphaFoldDB" id="A0A8C9YW52"/>
<dbReference type="Pfam" id="PF13516">
    <property type="entry name" value="LRR_6"/>
    <property type="match status" value="2"/>
</dbReference>
<evidence type="ECO:0000256" key="1">
    <source>
        <dbReference type="ARBA" id="ARBA00022614"/>
    </source>
</evidence>
<keyword evidence="4" id="KW-1185">Reference proteome</keyword>
<dbReference type="GeneTree" id="ENSGT01150000286911"/>
<dbReference type="PANTHER" id="PTHR24106">
    <property type="entry name" value="NACHT, LRR AND CARD DOMAINS-CONTAINING"/>
    <property type="match status" value="1"/>
</dbReference>
<dbReference type="SUPFAM" id="SSF52047">
    <property type="entry name" value="RNI-like"/>
    <property type="match status" value="1"/>
</dbReference>
<evidence type="ECO:0000256" key="2">
    <source>
        <dbReference type="ARBA" id="ARBA00022737"/>
    </source>
</evidence>
<dbReference type="InterPro" id="IPR001611">
    <property type="entry name" value="Leu-rich_rpt"/>
</dbReference>
<organism evidence="3 4">
    <name type="scientific">Sander lucioperca</name>
    <name type="common">Pike-perch</name>
    <name type="synonym">Perca lucioperca</name>
    <dbReference type="NCBI Taxonomy" id="283035"/>
    <lineage>
        <taxon>Eukaryota</taxon>
        <taxon>Metazoa</taxon>
        <taxon>Chordata</taxon>
        <taxon>Craniata</taxon>
        <taxon>Vertebrata</taxon>
        <taxon>Euteleostomi</taxon>
        <taxon>Actinopterygii</taxon>
        <taxon>Neopterygii</taxon>
        <taxon>Teleostei</taxon>
        <taxon>Neoteleostei</taxon>
        <taxon>Acanthomorphata</taxon>
        <taxon>Eupercaria</taxon>
        <taxon>Perciformes</taxon>
        <taxon>Percoidei</taxon>
        <taxon>Percidae</taxon>
        <taxon>Luciopercinae</taxon>
        <taxon>Sander</taxon>
    </lineage>
</organism>
<protein>
    <submittedName>
        <fullName evidence="3">Uncharacterized protein</fullName>
    </submittedName>
</protein>
<dbReference type="Proteomes" id="UP000694568">
    <property type="component" value="Unplaced"/>
</dbReference>
<dbReference type="Ensembl" id="ENSSLUT00000033067.1">
    <property type="protein sequence ID" value="ENSSLUP00000032045.1"/>
    <property type="gene ID" value="ENSSLUG00000014320.1"/>
</dbReference>